<comment type="subcellular location">
    <subcellularLocation>
        <location evidence="8">Cytoplasm</location>
    </subcellularLocation>
</comment>
<dbReference type="PANTHER" id="PTHR19136">
    <property type="entry name" value="MOLYBDENUM COFACTOR GUANYLYLTRANSFERASE"/>
    <property type="match status" value="1"/>
</dbReference>
<comment type="domain">
    <text evidence="8">The N-terminal domain determines nucleotide recognition and specific binding, while the C-terminal domain determines the specific binding to the target protein.</text>
</comment>
<comment type="function">
    <text evidence="8">Transfers a GMP moiety from GTP to Mo-molybdopterin (Mo-MPT) cofactor (Moco or molybdenum cofactor) to form Mo-molybdopterin guanine dinucleotide (Mo-MGD) cofactor.</text>
</comment>
<evidence type="ECO:0000256" key="5">
    <source>
        <dbReference type="ARBA" id="ARBA00022842"/>
    </source>
</evidence>
<dbReference type="CDD" id="cd02503">
    <property type="entry name" value="MobA"/>
    <property type="match status" value="1"/>
</dbReference>
<feature type="binding site" evidence="8">
    <location>
        <position position="23"/>
    </location>
    <ligand>
        <name>GTP</name>
        <dbReference type="ChEBI" id="CHEBI:37565"/>
    </ligand>
</feature>
<feature type="binding site" evidence="8">
    <location>
        <position position="69"/>
    </location>
    <ligand>
        <name>GTP</name>
        <dbReference type="ChEBI" id="CHEBI:37565"/>
    </ligand>
</feature>
<dbReference type="AlphaFoldDB" id="A0A1X9NE83"/>
<dbReference type="InterPro" id="IPR013482">
    <property type="entry name" value="Molybde_CF_guanTrfase"/>
</dbReference>
<organism evidence="10 11">
    <name type="scientific">Oceanicoccus sagamiensis</name>
    <dbReference type="NCBI Taxonomy" id="716816"/>
    <lineage>
        <taxon>Bacteria</taxon>
        <taxon>Pseudomonadati</taxon>
        <taxon>Pseudomonadota</taxon>
        <taxon>Gammaproteobacteria</taxon>
        <taxon>Cellvibrionales</taxon>
        <taxon>Spongiibacteraceae</taxon>
        <taxon>Oceanicoccus</taxon>
    </lineage>
</organism>
<keyword evidence="7 8" id="KW-0501">Molybdenum cofactor biosynthesis</keyword>
<evidence type="ECO:0000256" key="2">
    <source>
        <dbReference type="ARBA" id="ARBA00022679"/>
    </source>
</evidence>
<accession>A0A1X9NE83</accession>
<dbReference type="GO" id="GO:1902758">
    <property type="term" value="P:bis(molybdopterin guanine dinucleotide)molybdenum biosynthetic process"/>
    <property type="evidence" value="ECO:0007669"/>
    <property type="project" value="TreeGrafter"/>
</dbReference>
<comment type="similarity">
    <text evidence="8">Belongs to the MobA family.</text>
</comment>
<evidence type="ECO:0000256" key="4">
    <source>
        <dbReference type="ARBA" id="ARBA00022741"/>
    </source>
</evidence>
<dbReference type="EC" id="2.7.7.77" evidence="8"/>
<keyword evidence="5 8" id="KW-0460">Magnesium</keyword>
<keyword evidence="10" id="KW-0548">Nucleotidyltransferase</keyword>
<evidence type="ECO:0000259" key="9">
    <source>
        <dbReference type="Pfam" id="PF12804"/>
    </source>
</evidence>
<reference evidence="10 11" key="1">
    <citation type="submission" date="2016-11" db="EMBL/GenBank/DDBJ databases">
        <title>Trade-off between light-utilization and light-protection in marine flavobacteria.</title>
        <authorList>
            <person name="Kumagai Y."/>
        </authorList>
    </citation>
    <scope>NUCLEOTIDE SEQUENCE [LARGE SCALE GENOMIC DNA]</scope>
    <source>
        <strain evidence="10 11">NBRC 107125</strain>
    </source>
</reference>
<dbReference type="InterPro" id="IPR029044">
    <property type="entry name" value="Nucleotide-diphossugar_trans"/>
</dbReference>
<keyword evidence="6 8" id="KW-0342">GTP-binding</keyword>
<evidence type="ECO:0000313" key="11">
    <source>
        <dbReference type="Proteomes" id="UP000193450"/>
    </source>
</evidence>
<evidence type="ECO:0000256" key="3">
    <source>
        <dbReference type="ARBA" id="ARBA00022723"/>
    </source>
</evidence>
<feature type="binding site" evidence="8">
    <location>
        <begin position="10"/>
        <end position="12"/>
    </location>
    <ligand>
        <name>GTP</name>
        <dbReference type="ChEBI" id="CHEBI:37565"/>
    </ligand>
</feature>
<comment type="cofactor">
    <cofactor evidence="8">
        <name>Mg(2+)</name>
        <dbReference type="ChEBI" id="CHEBI:18420"/>
    </cofactor>
</comment>
<dbReference type="GO" id="GO:0046872">
    <property type="term" value="F:metal ion binding"/>
    <property type="evidence" value="ECO:0007669"/>
    <property type="project" value="UniProtKB-KW"/>
</dbReference>
<gene>
    <name evidence="8" type="primary">mobA</name>
    <name evidence="10" type="ORF">BST96_15345</name>
</gene>
<dbReference type="GO" id="GO:0061603">
    <property type="term" value="F:molybdenum cofactor guanylyltransferase activity"/>
    <property type="evidence" value="ECO:0007669"/>
    <property type="project" value="UniProtKB-EC"/>
</dbReference>
<dbReference type="KEGG" id="osg:BST96_15345"/>
<evidence type="ECO:0000256" key="6">
    <source>
        <dbReference type="ARBA" id="ARBA00023134"/>
    </source>
</evidence>
<keyword evidence="3 8" id="KW-0479">Metal-binding</keyword>
<feature type="binding site" evidence="8">
    <location>
        <position position="99"/>
    </location>
    <ligand>
        <name>Mg(2+)</name>
        <dbReference type="ChEBI" id="CHEBI:18420"/>
    </ligand>
</feature>
<feature type="domain" description="MobA-like NTP transferase" evidence="9">
    <location>
        <begin position="8"/>
        <end position="162"/>
    </location>
</feature>
<feature type="binding site" evidence="8">
    <location>
        <position position="51"/>
    </location>
    <ligand>
        <name>GTP</name>
        <dbReference type="ChEBI" id="CHEBI:37565"/>
    </ligand>
</feature>
<keyword evidence="1 8" id="KW-0963">Cytoplasm</keyword>
<dbReference type="Proteomes" id="UP000193450">
    <property type="component" value="Chromosome"/>
</dbReference>
<evidence type="ECO:0000256" key="7">
    <source>
        <dbReference type="ARBA" id="ARBA00023150"/>
    </source>
</evidence>
<dbReference type="Pfam" id="PF12804">
    <property type="entry name" value="NTP_transf_3"/>
    <property type="match status" value="1"/>
</dbReference>
<dbReference type="HAMAP" id="MF_00316">
    <property type="entry name" value="MobA"/>
    <property type="match status" value="1"/>
</dbReference>
<sequence>MKASISTVILAGGQSRRFDYDDKGLLEWQGMPLINHVISKLAPQSDEILINCHQHTARYAELGYPTFKDSLEGFQGPLAGIAAAIPLVQYDYVLISPCDTPLLPDNLVERLQEAMAQQSADIAYPECEGRQHYLPVLLKKTLLPSINQYLLGEDRSMKGWYRLNQSIAVPFSNPARVFSNFNCREDLLD</sequence>
<protein>
    <recommendedName>
        <fullName evidence="8">Molybdenum cofactor guanylyltransferase</fullName>
        <shortName evidence="8">MoCo guanylyltransferase</shortName>
        <ecNumber evidence="8">2.7.7.77</ecNumber>
    </recommendedName>
    <alternativeName>
        <fullName evidence="8">GTP:molybdopterin guanylyltransferase</fullName>
    </alternativeName>
    <alternativeName>
        <fullName evidence="8">Mo-MPT guanylyltransferase</fullName>
    </alternativeName>
    <alternativeName>
        <fullName evidence="8">Molybdopterin guanylyltransferase</fullName>
    </alternativeName>
    <alternativeName>
        <fullName evidence="8">Molybdopterin-guanine dinucleotide synthase</fullName>
        <shortName evidence="8">MGD synthase</shortName>
    </alternativeName>
</protein>
<comment type="subunit">
    <text evidence="8">Monomer.</text>
</comment>
<dbReference type="STRING" id="716816.BST96_15345"/>
<dbReference type="PANTHER" id="PTHR19136:SF81">
    <property type="entry name" value="MOLYBDENUM COFACTOR GUANYLYLTRANSFERASE"/>
    <property type="match status" value="1"/>
</dbReference>
<comment type="catalytic activity">
    <reaction evidence="8">
        <text>Mo-molybdopterin + GTP + H(+) = Mo-molybdopterin guanine dinucleotide + diphosphate</text>
        <dbReference type="Rhea" id="RHEA:34243"/>
        <dbReference type="ChEBI" id="CHEBI:15378"/>
        <dbReference type="ChEBI" id="CHEBI:33019"/>
        <dbReference type="ChEBI" id="CHEBI:37565"/>
        <dbReference type="ChEBI" id="CHEBI:71302"/>
        <dbReference type="ChEBI" id="CHEBI:71310"/>
        <dbReference type="EC" id="2.7.7.77"/>
    </reaction>
</comment>
<keyword evidence="11" id="KW-1185">Reference proteome</keyword>
<dbReference type="InterPro" id="IPR025877">
    <property type="entry name" value="MobA-like_NTP_Trfase"/>
</dbReference>
<dbReference type="NCBIfam" id="TIGR02665">
    <property type="entry name" value="molyb_mobA"/>
    <property type="match status" value="1"/>
</dbReference>
<dbReference type="Gene3D" id="3.90.550.10">
    <property type="entry name" value="Spore Coat Polysaccharide Biosynthesis Protein SpsA, Chain A"/>
    <property type="match status" value="1"/>
</dbReference>
<evidence type="ECO:0000313" key="10">
    <source>
        <dbReference type="EMBL" id="ARN75364.1"/>
    </source>
</evidence>
<keyword evidence="2 8" id="KW-0808">Transferase</keyword>
<dbReference type="GO" id="GO:0005525">
    <property type="term" value="F:GTP binding"/>
    <property type="evidence" value="ECO:0007669"/>
    <property type="project" value="UniProtKB-UniRule"/>
</dbReference>
<name>A0A1X9NE83_9GAMM</name>
<dbReference type="RefSeq" id="WP_169714018.1">
    <property type="nucleotide sequence ID" value="NZ_CP019343.1"/>
</dbReference>
<feature type="binding site" evidence="8">
    <location>
        <position position="99"/>
    </location>
    <ligand>
        <name>GTP</name>
        <dbReference type="ChEBI" id="CHEBI:37565"/>
    </ligand>
</feature>
<proteinExistence type="inferred from homology"/>
<keyword evidence="4 8" id="KW-0547">Nucleotide-binding</keyword>
<dbReference type="SUPFAM" id="SSF53448">
    <property type="entry name" value="Nucleotide-diphospho-sugar transferases"/>
    <property type="match status" value="1"/>
</dbReference>
<evidence type="ECO:0000256" key="1">
    <source>
        <dbReference type="ARBA" id="ARBA00022490"/>
    </source>
</evidence>
<evidence type="ECO:0000256" key="8">
    <source>
        <dbReference type="HAMAP-Rule" id="MF_00316"/>
    </source>
</evidence>
<dbReference type="EMBL" id="CP019343">
    <property type="protein sequence ID" value="ARN75364.1"/>
    <property type="molecule type" value="Genomic_DNA"/>
</dbReference>
<dbReference type="GO" id="GO:0005737">
    <property type="term" value="C:cytoplasm"/>
    <property type="evidence" value="ECO:0007669"/>
    <property type="project" value="UniProtKB-SubCell"/>
</dbReference>